<feature type="transmembrane region" description="Helical" evidence="14">
    <location>
        <begin position="110"/>
        <end position="132"/>
    </location>
</feature>
<keyword evidence="7" id="KW-0756">Sterol biosynthesis</keyword>
<keyword evidence="11" id="KW-0753">Steroid metabolism</keyword>
<dbReference type="AlphaFoldDB" id="A0A6B2LPM2"/>
<dbReference type="GO" id="GO:0016020">
    <property type="term" value="C:membrane"/>
    <property type="evidence" value="ECO:0007669"/>
    <property type="project" value="UniProtKB-SubCell"/>
</dbReference>
<dbReference type="Pfam" id="PF05241">
    <property type="entry name" value="EBP"/>
    <property type="match status" value="1"/>
</dbReference>
<feature type="transmembrane region" description="Helical" evidence="14">
    <location>
        <begin position="68"/>
        <end position="86"/>
    </location>
</feature>
<feature type="domain" description="EXPERA" evidence="15">
    <location>
        <begin position="1"/>
        <end position="131"/>
    </location>
</feature>
<evidence type="ECO:0000256" key="4">
    <source>
        <dbReference type="ARBA" id="ARBA00022692"/>
    </source>
</evidence>
<evidence type="ECO:0000256" key="1">
    <source>
        <dbReference type="ARBA" id="ARBA00004141"/>
    </source>
</evidence>
<comment type="similarity">
    <text evidence="2">Belongs to the EBP family.</text>
</comment>
<keyword evidence="3" id="KW-0444">Lipid biosynthesis</keyword>
<keyword evidence="6 13" id="KW-1133">Transmembrane helix</keyword>
<evidence type="ECO:0000313" key="16">
    <source>
        <dbReference type="EMBL" id="NDV38661.1"/>
    </source>
</evidence>
<dbReference type="GO" id="GO:0047750">
    <property type="term" value="F:cholestenol delta-isomerase activity"/>
    <property type="evidence" value="ECO:0007669"/>
    <property type="project" value="InterPro"/>
</dbReference>
<organism evidence="16">
    <name type="scientific">Arcella intermedia</name>
    <dbReference type="NCBI Taxonomy" id="1963864"/>
    <lineage>
        <taxon>Eukaryota</taxon>
        <taxon>Amoebozoa</taxon>
        <taxon>Tubulinea</taxon>
        <taxon>Elardia</taxon>
        <taxon>Arcellinida</taxon>
        <taxon>Sphaerothecina</taxon>
        <taxon>Arcellidae</taxon>
        <taxon>Arcella</taxon>
    </lineage>
</organism>
<protein>
    <recommendedName>
        <fullName evidence="15">EXPERA domain-containing protein</fullName>
    </recommendedName>
</protein>
<dbReference type="GO" id="GO:0004769">
    <property type="term" value="F:steroid Delta-isomerase activity"/>
    <property type="evidence" value="ECO:0007669"/>
    <property type="project" value="TreeGrafter"/>
</dbReference>
<reference evidence="16" key="1">
    <citation type="journal article" date="2020" name="J. Eukaryot. Microbiol.">
        <title>De novo Sequencing, Assembly and Annotation of the Transcriptome for the Free-Living Testate Amoeba Arcella intermedia.</title>
        <authorList>
            <person name="Ribeiro G.M."/>
            <person name="Porfirio-Sousa A.L."/>
            <person name="Maurer-Alcala X.X."/>
            <person name="Katz L.A."/>
            <person name="Lahr D.J.G."/>
        </authorList>
    </citation>
    <scope>NUCLEOTIDE SEQUENCE</scope>
</reference>
<evidence type="ECO:0000256" key="8">
    <source>
        <dbReference type="ARBA" id="ARBA00023098"/>
    </source>
</evidence>
<keyword evidence="9 13" id="KW-0472">Membrane</keyword>
<dbReference type="GO" id="GO:0000247">
    <property type="term" value="F:C-8 sterol isomerase activity"/>
    <property type="evidence" value="ECO:0007669"/>
    <property type="project" value="TreeGrafter"/>
</dbReference>
<evidence type="ECO:0000256" key="12">
    <source>
        <dbReference type="ARBA" id="ARBA00023235"/>
    </source>
</evidence>
<feature type="transmembrane region" description="Helical" evidence="14">
    <location>
        <begin position="37"/>
        <end position="59"/>
    </location>
</feature>
<evidence type="ECO:0000259" key="15">
    <source>
        <dbReference type="PROSITE" id="PS51751"/>
    </source>
</evidence>
<proteinExistence type="inferred from homology"/>
<evidence type="ECO:0000256" key="2">
    <source>
        <dbReference type="ARBA" id="ARBA00008337"/>
    </source>
</evidence>
<dbReference type="PANTHER" id="PTHR14207">
    <property type="entry name" value="STEROL ISOMERASE"/>
    <property type="match status" value="1"/>
</dbReference>
<evidence type="ECO:0000256" key="11">
    <source>
        <dbReference type="ARBA" id="ARBA00023221"/>
    </source>
</evidence>
<evidence type="ECO:0000256" key="14">
    <source>
        <dbReference type="SAM" id="Phobius"/>
    </source>
</evidence>
<accession>A0A6B2LPM2</accession>
<dbReference type="PROSITE" id="PS51751">
    <property type="entry name" value="EXPERA"/>
    <property type="match status" value="1"/>
</dbReference>
<dbReference type="InterPro" id="IPR007905">
    <property type="entry name" value="EBP"/>
</dbReference>
<evidence type="ECO:0000256" key="3">
    <source>
        <dbReference type="ARBA" id="ARBA00022516"/>
    </source>
</evidence>
<keyword evidence="5" id="KW-0752">Steroid biosynthesis</keyword>
<evidence type="ECO:0000256" key="7">
    <source>
        <dbReference type="ARBA" id="ARBA00023011"/>
    </source>
</evidence>
<keyword evidence="12" id="KW-0413">Isomerase</keyword>
<sequence>MDVFAGQFQWMGMMSQHYLKVDPRYIHGLSHVSGHSVFMTSMVELLLQTPLCIATYWGFHHQSPWRRVTQLAASILHLSGMWWMYYPEALAGFPHLEIDRNFEFTFDHILYYWFGYCFCCTLWTVVPVYMCYKAAKEISQLIQAAGIKKMN</sequence>
<evidence type="ECO:0000256" key="9">
    <source>
        <dbReference type="ARBA" id="ARBA00023136"/>
    </source>
</evidence>
<dbReference type="GO" id="GO:0005783">
    <property type="term" value="C:endoplasmic reticulum"/>
    <property type="evidence" value="ECO:0007669"/>
    <property type="project" value="TreeGrafter"/>
</dbReference>
<dbReference type="PANTHER" id="PTHR14207:SF0">
    <property type="entry name" value="3-BETA-HYDROXYSTEROID-DELTA(8),DELTA(7)-ISOMERASE"/>
    <property type="match status" value="1"/>
</dbReference>
<keyword evidence="10" id="KW-1207">Sterol metabolism</keyword>
<evidence type="ECO:0000256" key="13">
    <source>
        <dbReference type="PROSITE-ProRule" id="PRU01087"/>
    </source>
</evidence>
<keyword evidence="4 13" id="KW-0812">Transmembrane</keyword>
<dbReference type="EMBL" id="GIBP01009692">
    <property type="protein sequence ID" value="NDV38661.1"/>
    <property type="molecule type" value="Transcribed_RNA"/>
</dbReference>
<evidence type="ECO:0000256" key="10">
    <source>
        <dbReference type="ARBA" id="ARBA00023166"/>
    </source>
</evidence>
<evidence type="ECO:0000256" key="6">
    <source>
        <dbReference type="ARBA" id="ARBA00022989"/>
    </source>
</evidence>
<dbReference type="GO" id="GO:0016126">
    <property type="term" value="P:sterol biosynthetic process"/>
    <property type="evidence" value="ECO:0007669"/>
    <property type="project" value="UniProtKB-KW"/>
</dbReference>
<dbReference type="InterPro" id="IPR033118">
    <property type="entry name" value="EXPERA"/>
</dbReference>
<evidence type="ECO:0000256" key="5">
    <source>
        <dbReference type="ARBA" id="ARBA00022955"/>
    </source>
</evidence>
<name>A0A6B2LPM2_9EUKA</name>
<keyword evidence="8" id="KW-0443">Lipid metabolism</keyword>
<comment type="subcellular location">
    <subcellularLocation>
        <location evidence="1">Membrane</location>
        <topology evidence="1">Multi-pass membrane protein</topology>
    </subcellularLocation>
</comment>